<keyword evidence="4" id="KW-0411">Iron-sulfur</keyword>
<protein>
    <recommendedName>
        <fullName evidence="5">Radical SAM core domain-containing protein</fullName>
    </recommendedName>
</protein>
<sequence length="297" mass="34601">MYKLISFYLSNIRYVILSNVLKKELPYIGGIAINDNCNLHCLHCSVSNRGIPDLTLKEVETGLRKLYAMGLRFLYIEGGEPFLWKDRNKSLNDVINLSREIGFRFIVLYTNGTFPIITDADTVFVSLDGLKKTHNTLRGNTYDLIISNITKSPHKKLFINYTINKKNEKEIERFCDEIAKIDKIKGIFFYFYTPYYGINDFYLSHEEIKKIIKRILSLKKRGYKILNSKAALKGVYNNSWKRPGKLSYLYADNKLYQCCRSIGNNEICEHCGYLGFTEIHYITKLNLNAIYTAFKYL</sequence>
<gene>
    <name evidence="6" type="ORF">S01H4_08372</name>
</gene>
<evidence type="ECO:0000259" key="5">
    <source>
        <dbReference type="PROSITE" id="PS51918"/>
    </source>
</evidence>
<proteinExistence type="predicted"/>
<dbReference type="SFLD" id="SFLDG01067">
    <property type="entry name" value="SPASM/twitch_domain_containing"/>
    <property type="match status" value="1"/>
</dbReference>
<name>X0ZHT5_9ZZZZ</name>
<keyword evidence="1" id="KW-0949">S-adenosyl-L-methionine</keyword>
<dbReference type="PANTHER" id="PTHR11228:SF35">
    <property type="entry name" value="MOLYBDENUM COFACTOR BIOSYNTHESIS PROTEIN A-RELATED"/>
    <property type="match status" value="1"/>
</dbReference>
<evidence type="ECO:0000256" key="4">
    <source>
        <dbReference type="ARBA" id="ARBA00023014"/>
    </source>
</evidence>
<dbReference type="EMBL" id="BART01002864">
    <property type="protein sequence ID" value="GAG69180.1"/>
    <property type="molecule type" value="Genomic_DNA"/>
</dbReference>
<dbReference type="SFLD" id="SFLDS00029">
    <property type="entry name" value="Radical_SAM"/>
    <property type="match status" value="1"/>
</dbReference>
<dbReference type="InterPro" id="IPR007197">
    <property type="entry name" value="rSAM"/>
</dbReference>
<dbReference type="InterPro" id="IPR058240">
    <property type="entry name" value="rSAM_sf"/>
</dbReference>
<dbReference type="PANTHER" id="PTHR11228">
    <property type="entry name" value="RADICAL SAM DOMAIN PROTEIN"/>
    <property type="match status" value="1"/>
</dbReference>
<dbReference type="CDD" id="cd01335">
    <property type="entry name" value="Radical_SAM"/>
    <property type="match status" value="1"/>
</dbReference>
<dbReference type="AlphaFoldDB" id="X0ZHT5"/>
<evidence type="ECO:0000313" key="6">
    <source>
        <dbReference type="EMBL" id="GAG69180.1"/>
    </source>
</evidence>
<evidence type="ECO:0000256" key="3">
    <source>
        <dbReference type="ARBA" id="ARBA00023004"/>
    </source>
</evidence>
<keyword evidence="2" id="KW-0479">Metal-binding</keyword>
<dbReference type="Gene3D" id="3.20.20.70">
    <property type="entry name" value="Aldolase class I"/>
    <property type="match status" value="1"/>
</dbReference>
<dbReference type="InterPro" id="IPR013785">
    <property type="entry name" value="Aldolase_TIM"/>
</dbReference>
<dbReference type="SUPFAM" id="SSF102114">
    <property type="entry name" value="Radical SAM enzymes"/>
    <property type="match status" value="1"/>
</dbReference>
<dbReference type="InterPro" id="IPR050377">
    <property type="entry name" value="Radical_SAM_PqqE_MftC-like"/>
</dbReference>
<dbReference type="PROSITE" id="PS51918">
    <property type="entry name" value="RADICAL_SAM"/>
    <property type="match status" value="1"/>
</dbReference>
<dbReference type="Pfam" id="PF04055">
    <property type="entry name" value="Radical_SAM"/>
    <property type="match status" value="1"/>
</dbReference>
<dbReference type="GO" id="GO:0051536">
    <property type="term" value="F:iron-sulfur cluster binding"/>
    <property type="evidence" value="ECO:0007669"/>
    <property type="project" value="UniProtKB-KW"/>
</dbReference>
<feature type="domain" description="Radical SAM core" evidence="5">
    <location>
        <begin position="23"/>
        <end position="221"/>
    </location>
</feature>
<dbReference type="GO" id="GO:0003824">
    <property type="term" value="F:catalytic activity"/>
    <property type="evidence" value="ECO:0007669"/>
    <property type="project" value="InterPro"/>
</dbReference>
<keyword evidence="3" id="KW-0408">Iron</keyword>
<comment type="caution">
    <text evidence="6">The sequence shown here is derived from an EMBL/GenBank/DDBJ whole genome shotgun (WGS) entry which is preliminary data.</text>
</comment>
<reference evidence="6" key="1">
    <citation type="journal article" date="2014" name="Front. Microbiol.">
        <title>High frequency of phylogenetically diverse reductive dehalogenase-homologous genes in deep subseafloor sedimentary metagenomes.</title>
        <authorList>
            <person name="Kawai M."/>
            <person name="Futagami T."/>
            <person name="Toyoda A."/>
            <person name="Takaki Y."/>
            <person name="Nishi S."/>
            <person name="Hori S."/>
            <person name="Arai W."/>
            <person name="Tsubouchi T."/>
            <person name="Morono Y."/>
            <person name="Uchiyama I."/>
            <person name="Ito T."/>
            <person name="Fujiyama A."/>
            <person name="Inagaki F."/>
            <person name="Takami H."/>
        </authorList>
    </citation>
    <scope>NUCLEOTIDE SEQUENCE</scope>
    <source>
        <strain evidence="6">Expedition CK06-06</strain>
    </source>
</reference>
<evidence type="ECO:0000256" key="1">
    <source>
        <dbReference type="ARBA" id="ARBA00022691"/>
    </source>
</evidence>
<dbReference type="GO" id="GO:0046872">
    <property type="term" value="F:metal ion binding"/>
    <property type="evidence" value="ECO:0007669"/>
    <property type="project" value="UniProtKB-KW"/>
</dbReference>
<organism evidence="6">
    <name type="scientific">marine sediment metagenome</name>
    <dbReference type="NCBI Taxonomy" id="412755"/>
    <lineage>
        <taxon>unclassified sequences</taxon>
        <taxon>metagenomes</taxon>
        <taxon>ecological metagenomes</taxon>
    </lineage>
</organism>
<evidence type="ECO:0000256" key="2">
    <source>
        <dbReference type="ARBA" id="ARBA00022723"/>
    </source>
</evidence>
<accession>X0ZHT5</accession>